<keyword evidence="3 7" id="KW-0812">Transmembrane</keyword>
<feature type="compositionally biased region" description="Low complexity" evidence="9">
    <location>
        <begin position="954"/>
        <end position="963"/>
    </location>
</feature>
<feature type="compositionally biased region" description="Basic and acidic residues" evidence="9">
    <location>
        <begin position="898"/>
        <end position="908"/>
    </location>
</feature>
<keyword evidence="12" id="KW-1185">Reference proteome</keyword>
<keyword evidence="4" id="KW-1133">Transmembrane helix</keyword>
<feature type="topological domain" description="Perinuclear space" evidence="7">
    <location>
        <begin position="1588"/>
        <end position="1613"/>
    </location>
</feature>
<dbReference type="SMART" id="SM01249">
    <property type="entry name" value="KASH"/>
    <property type="match status" value="1"/>
</dbReference>
<proteinExistence type="inferred from homology"/>
<evidence type="ECO:0000256" key="3">
    <source>
        <dbReference type="ARBA" id="ARBA00022692"/>
    </source>
</evidence>
<name>A0AAV6UR40_9ARAC</name>
<dbReference type="Pfam" id="PF10541">
    <property type="entry name" value="KASH"/>
    <property type="match status" value="1"/>
</dbReference>
<evidence type="ECO:0000256" key="7">
    <source>
        <dbReference type="PROSITE-ProRule" id="PRU00385"/>
    </source>
</evidence>
<comment type="caution">
    <text evidence="11">The sequence shown here is derived from an EMBL/GenBank/DDBJ whole genome shotgun (WGS) entry which is preliminary data.</text>
</comment>
<evidence type="ECO:0000259" key="10">
    <source>
        <dbReference type="PROSITE" id="PS51049"/>
    </source>
</evidence>
<evidence type="ECO:0000256" key="8">
    <source>
        <dbReference type="SAM" id="Coils"/>
    </source>
</evidence>
<evidence type="ECO:0000256" key="4">
    <source>
        <dbReference type="ARBA" id="ARBA00022989"/>
    </source>
</evidence>
<evidence type="ECO:0000256" key="5">
    <source>
        <dbReference type="ARBA" id="ARBA00023136"/>
    </source>
</evidence>
<feature type="compositionally biased region" description="Polar residues" evidence="9">
    <location>
        <begin position="927"/>
        <end position="939"/>
    </location>
</feature>
<dbReference type="Gene3D" id="1.20.58.60">
    <property type="match status" value="1"/>
</dbReference>
<feature type="topological domain" description="Cytoplasmic" evidence="7">
    <location>
        <begin position="1"/>
        <end position="1566"/>
    </location>
</feature>
<evidence type="ECO:0000256" key="6">
    <source>
        <dbReference type="ARBA" id="ARBA00023242"/>
    </source>
</evidence>
<dbReference type="GO" id="GO:0007010">
    <property type="term" value="P:cytoskeleton organization"/>
    <property type="evidence" value="ECO:0007669"/>
    <property type="project" value="TreeGrafter"/>
</dbReference>
<evidence type="ECO:0000313" key="12">
    <source>
        <dbReference type="Proteomes" id="UP000827092"/>
    </source>
</evidence>
<feature type="region of interest" description="Disordered" evidence="9">
    <location>
        <begin position="1509"/>
        <end position="1532"/>
    </location>
</feature>
<dbReference type="EMBL" id="JAFNEN010000309">
    <property type="protein sequence ID" value="KAG8186219.1"/>
    <property type="molecule type" value="Genomic_DNA"/>
</dbReference>
<accession>A0AAV6UR40</accession>
<dbReference type="SUPFAM" id="SSF46966">
    <property type="entry name" value="Spectrin repeat"/>
    <property type="match status" value="1"/>
</dbReference>
<keyword evidence="5 7" id="KW-0472">Membrane</keyword>
<dbReference type="GO" id="GO:0006997">
    <property type="term" value="P:nucleus organization"/>
    <property type="evidence" value="ECO:0007669"/>
    <property type="project" value="TreeGrafter"/>
</dbReference>
<dbReference type="Proteomes" id="UP000827092">
    <property type="component" value="Unassembled WGS sequence"/>
</dbReference>
<dbReference type="GO" id="GO:0031965">
    <property type="term" value="C:nuclear membrane"/>
    <property type="evidence" value="ECO:0007669"/>
    <property type="project" value="UniProtKB-SubCell"/>
</dbReference>
<comment type="subcellular location">
    <subcellularLocation>
        <location evidence="1">Nucleus membrane</location>
    </subcellularLocation>
</comment>
<feature type="region of interest" description="Disordered" evidence="9">
    <location>
        <begin position="442"/>
        <end position="464"/>
    </location>
</feature>
<feature type="region of interest" description="Disordered" evidence="9">
    <location>
        <begin position="896"/>
        <end position="994"/>
    </location>
</feature>
<protein>
    <recommendedName>
        <fullName evidence="10">KASH domain-containing protein</fullName>
    </recommendedName>
</protein>
<organism evidence="11 12">
    <name type="scientific">Oedothorax gibbosus</name>
    <dbReference type="NCBI Taxonomy" id="931172"/>
    <lineage>
        <taxon>Eukaryota</taxon>
        <taxon>Metazoa</taxon>
        <taxon>Ecdysozoa</taxon>
        <taxon>Arthropoda</taxon>
        <taxon>Chelicerata</taxon>
        <taxon>Arachnida</taxon>
        <taxon>Araneae</taxon>
        <taxon>Araneomorphae</taxon>
        <taxon>Entelegynae</taxon>
        <taxon>Araneoidea</taxon>
        <taxon>Linyphiidae</taxon>
        <taxon>Erigoninae</taxon>
        <taxon>Oedothorax</taxon>
    </lineage>
</organism>
<feature type="compositionally biased region" description="Low complexity" evidence="9">
    <location>
        <begin position="453"/>
        <end position="464"/>
    </location>
</feature>
<keyword evidence="8" id="KW-0175">Coiled coil</keyword>
<feature type="compositionally biased region" description="Polar residues" evidence="9">
    <location>
        <begin position="745"/>
        <end position="760"/>
    </location>
</feature>
<dbReference type="GO" id="GO:0007097">
    <property type="term" value="P:nuclear migration"/>
    <property type="evidence" value="ECO:0007669"/>
    <property type="project" value="TreeGrafter"/>
</dbReference>
<dbReference type="GO" id="GO:0048471">
    <property type="term" value="C:perinuclear region of cytoplasm"/>
    <property type="evidence" value="ECO:0007669"/>
    <property type="project" value="TreeGrafter"/>
</dbReference>
<evidence type="ECO:0000256" key="9">
    <source>
        <dbReference type="SAM" id="MobiDB-lite"/>
    </source>
</evidence>
<evidence type="ECO:0000256" key="1">
    <source>
        <dbReference type="ARBA" id="ARBA00004126"/>
    </source>
</evidence>
<feature type="region of interest" description="Disordered" evidence="9">
    <location>
        <begin position="745"/>
        <end position="766"/>
    </location>
</feature>
<reference evidence="11 12" key="1">
    <citation type="journal article" date="2022" name="Nat. Ecol. Evol.">
        <title>A masculinizing supergene underlies an exaggerated male reproductive morph in a spider.</title>
        <authorList>
            <person name="Hendrickx F."/>
            <person name="De Corte Z."/>
            <person name="Sonet G."/>
            <person name="Van Belleghem S.M."/>
            <person name="Kostlbacher S."/>
            <person name="Vangestel C."/>
        </authorList>
    </citation>
    <scope>NUCLEOTIDE SEQUENCE [LARGE SCALE GENOMIC DNA]</scope>
    <source>
        <strain evidence="11">W744_W776</strain>
    </source>
</reference>
<dbReference type="PANTHER" id="PTHR21524">
    <property type="entry name" value="SPECTRIN REPEAT CONTAINING NUCLEAR ENVELOPE PROTEIN 2"/>
    <property type="match status" value="1"/>
</dbReference>
<feature type="domain" description="KASH" evidence="10">
    <location>
        <begin position="1558"/>
        <end position="1613"/>
    </location>
</feature>
<dbReference type="InterPro" id="IPR012315">
    <property type="entry name" value="KASH"/>
</dbReference>
<comment type="similarity">
    <text evidence="2">Belongs to the nesprin family.</text>
</comment>
<dbReference type="PROSITE" id="PS51049">
    <property type="entry name" value="KASH"/>
    <property type="match status" value="1"/>
</dbReference>
<feature type="region of interest" description="Disordered" evidence="9">
    <location>
        <begin position="671"/>
        <end position="717"/>
    </location>
</feature>
<evidence type="ECO:0000313" key="11">
    <source>
        <dbReference type="EMBL" id="KAG8186219.1"/>
    </source>
</evidence>
<feature type="compositionally biased region" description="Polar residues" evidence="9">
    <location>
        <begin position="1510"/>
        <end position="1522"/>
    </location>
</feature>
<evidence type="ECO:0000256" key="2">
    <source>
        <dbReference type="ARBA" id="ARBA00008619"/>
    </source>
</evidence>
<sequence>MGDQNFKHKKRTPFTISNSLQNLCFKSNLVAPSTDTELKSQMSSQDELWPSILPDYNFLMADDLITECKETRKELCQPLPQLSSLRTEKNHPLESPDMLTFEEFLDHFNKLHDTLHTLQTSSDQLTETKYESMVSGFQYLKEHGSVLKLMHPDLTEDVNLRITILKNKLQLLEQRLFPNKVNEKVKIIKGLTSQMKEIRKWLQEMEGKLRKLKIRPNCDSEEINEIFSQEKILQREVEGRGKELTAIVRQCNAAEGATVAESVKLRRAAAHLERSWHNVWIRSLEKQCLTEQRLLERQNYENNHRDSTDQEFDEGPLNKHRRLSLDRWTAISTPPKMDRIRRDRDVLKTNDVIKTSLTKDIGIQGNDLIPVNDKCIMVGTTGIAALKAEYGDDFTNFEIIQDVGYSSESSTHLSSDDGTDRYFNIQIYNYTNKCASLKEEMEDADSDLRQQTSLSSSLGSSSGAASFNDSGIGAAGLMLSSDSRNVLEPCDSSKDKAHTKNKAPFHGLSRELCESFVRDVFTEGETDYLDAVLESCGDLYNEADGAKSDSNEPEDLQHRFSGIESDDSSGDFLNRSSFMTSSQLFYKMISVESEIDEGDARTNVTTCTTEKSEIEPHSINLFETSLDSSCVSKTIIDLTPAKDSSSTIQNNPTTGNHQFDFLFLKDTNTFQEKTPPSNNLKRKRDNSEPTSFTWDGGRVQQHRARTWPKRTTTALSSNAKSSRVKRCLFPSNLVKCYDEEASSCDASGETTSSDEGNAQCSSSSSFFDEDERRLREGSVETVLRGSSRRYSEQDVNWLELSPMLLPPPIASTPACLRKGQCKTDKEYRPMSHCGDMKYLMLKASSEGDLRSRKVHLNVFNNSLTNIPESTAHRNGTFNSSSLEYKHRMCSSLPNVLRHRSDSSAEELKTSQSEGKSSRCFKGHDDSLTSVMSHNLSSSSDPERRKKRRNRRKSSGSNRSSRSGLTDSNRSRTRTLTGSIGSRRRHFSQKSDFLEDSENDAQLGYDEPLLEELQVSIKCPVEEINHKTLKDELQLALAESCRNSAALLSPTESDVILTTLEEQSTVSDQVWDNYQDMPYLSEAYSEATVDEDAVRKLTEFGDDYGSAIGQPMRYLDAVDSGTKKADNQKSPSKKSSKAFLTLVQNIDSDSDIEDLHHVIDEAEKALYIARVTLQRRQSGDFFSSTENAELLATCGTHLHCLQTICELIETNGNEGSYSSSDIKDLHDLIQSWEVLKRSIEMYNDIDETISQKYEKACKSIKDALKIISEMSMVTSNMDVKDCDSWGKLQENIEKIQVVMGTLQDTRELLLAVNLQVHHFITEYGHSQEYKDCSLKEDVTELYQKWEDVYEKLRKDVVYFYFASKIMSQFDTQKTTPNQVRSPSTASRPKLCQKQIGIHVTNSNELAANRSRNGNQLTKMETLSSKYRLFRDKLKIFVSKADEIENIYLNEGSACDKSSNSHLELHQTLQNNLNDLMHSADALKSDSIGTPLWKSIKLDLKDAEQRIKSNKRTLNFSRNSNHPKSSTDEDDAIQKIDKDDIEKRLLSPHTAKKDAAKKSSSRFWRILRFAVPVQLTLVLLFCLACYLEPNCCDRMNNFTFSFAPHLRYSGGPPPV</sequence>
<keyword evidence="6" id="KW-0539">Nucleus</keyword>
<dbReference type="GO" id="GO:0019894">
    <property type="term" value="F:kinesin binding"/>
    <property type="evidence" value="ECO:0007669"/>
    <property type="project" value="TreeGrafter"/>
</dbReference>
<dbReference type="PANTHER" id="PTHR21524:SF5">
    <property type="entry name" value="SPECTRIN REPEAT CONTAINING NUCLEAR ENVELOPE PROTEIN 2"/>
    <property type="match status" value="1"/>
</dbReference>
<gene>
    <name evidence="11" type="ORF">JTE90_008746</name>
</gene>
<feature type="coiled-coil region" evidence="8">
    <location>
        <begin position="155"/>
        <end position="215"/>
    </location>
</feature>
<feature type="compositionally biased region" description="Basic residues" evidence="9">
    <location>
        <begin position="944"/>
        <end position="953"/>
    </location>
</feature>